<accession>A0AAN9TWY0</accession>
<feature type="active site" description="Proton donor" evidence="1">
    <location>
        <position position="19"/>
    </location>
</feature>
<sequence>MVELAIDNGYRLIDGAWMYRTEPDVGKAVGNKIKSGVVKREDIFIISKLWRTMHDPKDVPVAMERTLKDLGLKYVDSYLMHFPLASKKAADEYEMVHLEEADIPIEVTWKAMEKLVKLGYTKSVGLSNFNMSQIDRIVRDCEFFPVINEIEVNPFFHQKPLLDHCKQNGIQVVAYGAFYSPENPWLDPDIPSLITHATIKKLAKKHGKTPGQIIIRYLYQIDCVPITKTNFIDHLVENISAFENWNGLDNQDMKEMAQLNTGVRRFKFDKSKHFKEYPFTEDM</sequence>
<dbReference type="InterPro" id="IPR018170">
    <property type="entry name" value="Aldo/ket_reductase_CS"/>
</dbReference>
<dbReference type="InterPro" id="IPR036812">
    <property type="entry name" value="NAD(P)_OxRdtase_dom_sf"/>
</dbReference>
<proteinExistence type="predicted"/>
<dbReference type="PROSITE" id="PS00062">
    <property type="entry name" value="ALDOKETO_REDUCTASE_2"/>
    <property type="match status" value="1"/>
</dbReference>
<dbReference type="AlphaFoldDB" id="A0AAN9TWY0"/>
<evidence type="ECO:0000259" key="4">
    <source>
        <dbReference type="Pfam" id="PF00248"/>
    </source>
</evidence>
<dbReference type="SUPFAM" id="SSF51430">
    <property type="entry name" value="NAD(P)-linked oxidoreductase"/>
    <property type="match status" value="1"/>
</dbReference>
<feature type="site" description="Lowers pKa of active site Tyr" evidence="3">
    <location>
        <position position="48"/>
    </location>
</feature>
<keyword evidence="6" id="KW-1185">Reference proteome</keyword>
<dbReference type="PANTHER" id="PTHR11732">
    <property type="entry name" value="ALDO/KETO REDUCTASE"/>
    <property type="match status" value="1"/>
</dbReference>
<evidence type="ECO:0000313" key="5">
    <source>
        <dbReference type="EMBL" id="KAK7590721.1"/>
    </source>
</evidence>
<evidence type="ECO:0000256" key="2">
    <source>
        <dbReference type="PIRSR" id="PIRSR000097-2"/>
    </source>
</evidence>
<dbReference type="EMBL" id="JBBCAQ010000022">
    <property type="protein sequence ID" value="KAK7590721.1"/>
    <property type="molecule type" value="Genomic_DNA"/>
</dbReference>
<dbReference type="PIRSF" id="PIRSF000097">
    <property type="entry name" value="AKR"/>
    <property type="match status" value="1"/>
</dbReference>
<dbReference type="Proteomes" id="UP001367676">
    <property type="component" value="Unassembled WGS sequence"/>
</dbReference>
<dbReference type="InterPro" id="IPR023210">
    <property type="entry name" value="NADP_OxRdtase_dom"/>
</dbReference>
<comment type="caution">
    <text evidence="5">The sequence shown here is derived from an EMBL/GenBank/DDBJ whole genome shotgun (WGS) entry which is preliminary data.</text>
</comment>
<reference evidence="5 6" key="1">
    <citation type="submission" date="2024-03" db="EMBL/GenBank/DDBJ databases">
        <title>Adaptation during the transition from Ophiocordyceps entomopathogen to insect associate is accompanied by gene loss and intensified selection.</title>
        <authorList>
            <person name="Ward C.M."/>
            <person name="Onetto C.A."/>
            <person name="Borneman A.R."/>
        </authorList>
    </citation>
    <scope>NUCLEOTIDE SEQUENCE [LARGE SCALE GENOMIC DNA]</scope>
    <source>
        <strain evidence="5">AWRI1</strain>
        <tissue evidence="5">Single Adult Female</tissue>
    </source>
</reference>
<evidence type="ECO:0000256" key="1">
    <source>
        <dbReference type="PIRSR" id="PIRSR000097-1"/>
    </source>
</evidence>
<feature type="binding site" evidence="2">
    <location>
        <position position="81"/>
    </location>
    <ligand>
        <name>substrate</name>
    </ligand>
</feature>
<dbReference type="InterPro" id="IPR020471">
    <property type="entry name" value="AKR"/>
</dbReference>
<dbReference type="Pfam" id="PF00248">
    <property type="entry name" value="Aldo_ket_red"/>
    <property type="match status" value="1"/>
</dbReference>
<dbReference type="GO" id="GO:0016491">
    <property type="term" value="F:oxidoreductase activity"/>
    <property type="evidence" value="ECO:0007669"/>
    <property type="project" value="InterPro"/>
</dbReference>
<dbReference type="Gene3D" id="3.20.20.100">
    <property type="entry name" value="NADP-dependent oxidoreductase domain"/>
    <property type="match status" value="1"/>
</dbReference>
<protein>
    <recommendedName>
        <fullName evidence="4">NADP-dependent oxidoreductase domain-containing protein</fullName>
    </recommendedName>
</protein>
<name>A0AAN9TWY0_9HEMI</name>
<dbReference type="PRINTS" id="PR00069">
    <property type="entry name" value="ALDKETRDTASE"/>
</dbReference>
<evidence type="ECO:0000313" key="6">
    <source>
        <dbReference type="Proteomes" id="UP001367676"/>
    </source>
</evidence>
<gene>
    <name evidence="5" type="ORF">V9T40_002334</name>
</gene>
<feature type="domain" description="NADP-dependent oxidoreductase" evidence="4">
    <location>
        <begin position="1"/>
        <end position="260"/>
    </location>
</feature>
<dbReference type="PROSITE" id="PS00798">
    <property type="entry name" value="ALDOKETO_REDUCTASE_1"/>
    <property type="match status" value="1"/>
</dbReference>
<organism evidence="5 6">
    <name type="scientific">Parthenolecanium corni</name>
    <dbReference type="NCBI Taxonomy" id="536013"/>
    <lineage>
        <taxon>Eukaryota</taxon>
        <taxon>Metazoa</taxon>
        <taxon>Ecdysozoa</taxon>
        <taxon>Arthropoda</taxon>
        <taxon>Hexapoda</taxon>
        <taxon>Insecta</taxon>
        <taxon>Pterygota</taxon>
        <taxon>Neoptera</taxon>
        <taxon>Paraneoptera</taxon>
        <taxon>Hemiptera</taxon>
        <taxon>Sternorrhyncha</taxon>
        <taxon>Coccoidea</taxon>
        <taxon>Coccidae</taxon>
        <taxon>Parthenolecanium</taxon>
    </lineage>
</organism>
<evidence type="ECO:0000256" key="3">
    <source>
        <dbReference type="PIRSR" id="PIRSR000097-3"/>
    </source>
</evidence>